<reference evidence="2" key="1">
    <citation type="journal article" date="2014" name="Proc. Natl. Acad. Sci. U.S.A.">
        <title>Extensive sampling of basidiomycete genomes demonstrates inadequacy of the white-rot/brown-rot paradigm for wood decay fungi.</title>
        <authorList>
            <person name="Riley R."/>
            <person name="Salamov A.A."/>
            <person name="Brown D.W."/>
            <person name="Nagy L.G."/>
            <person name="Floudas D."/>
            <person name="Held B.W."/>
            <person name="Levasseur A."/>
            <person name="Lombard V."/>
            <person name="Morin E."/>
            <person name="Otillar R."/>
            <person name="Lindquist E.A."/>
            <person name="Sun H."/>
            <person name="LaButti K.M."/>
            <person name="Schmutz J."/>
            <person name="Jabbour D."/>
            <person name="Luo H."/>
            <person name="Baker S.E."/>
            <person name="Pisabarro A.G."/>
            <person name="Walton J.D."/>
            <person name="Blanchette R.A."/>
            <person name="Henrissat B."/>
            <person name="Martin F."/>
            <person name="Cullen D."/>
            <person name="Hibbett D.S."/>
            <person name="Grigoriev I.V."/>
        </authorList>
    </citation>
    <scope>NUCLEOTIDE SEQUENCE [LARGE SCALE GENOMIC DNA]</scope>
    <source>
        <strain evidence="2">MUCL 33604</strain>
    </source>
</reference>
<accession>A0A067PN13</accession>
<dbReference type="EMBL" id="KL197723">
    <property type="protein sequence ID" value="KDQ56179.1"/>
    <property type="molecule type" value="Genomic_DNA"/>
</dbReference>
<dbReference type="AlphaFoldDB" id="A0A067PN13"/>
<proteinExistence type="predicted"/>
<dbReference type="HOGENOM" id="CLU_1669624_0_0_1"/>
<organism evidence="1 2">
    <name type="scientific">Jaapia argillacea MUCL 33604</name>
    <dbReference type="NCBI Taxonomy" id="933084"/>
    <lineage>
        <taxon>Eukaryota</taxon>
        <taxon>Fungi</taxon>
        <taxon>Dikarya</taxon>
        <taxon>Basidiomycota</taxon>
        <taxon>Agaricomycotina</taxon>
        <taxon>Agaricomycetes</taxon>
        <taxon>Agaricomycetidae</taxon>
        <taxon>Jaapiales</taxon>
        <taxon>Jaapiaceae</taxon>
        <taxon>Jaapia</taxon>
    </lineage>
</organism>
<name>A0A067PN13_9AGAM</name>
<gene>
    <name evidence="1" type="ORF">JAAARDRAFT_322408</name>
</gene>
<dbReference type="Proteomes" id="UP000027265">
    <property type="component" value="Unassembled WGS sequence"/>
</dbReference>
<sequence>MLDIMHMRRTLWISEAKRKSSSSTWVGNAFGVDRYPIKKGHSPTSCIKSRPSITSFISKLISTPPPQTTLLDRVSISTPLHHPTRSFHSIHSPNPVVFSPIRSVFDPISFIFNLVTSFSFTSISTSNIHISLSSSIYLSPSHLPSSTPTPSAPLQNTN</sequence>
<evidence type="ECO:0000313" key="1">
    <source>
        <dbReference type="EMBL" id="KDQ56179.1"/>
    </source>
</evidence>
<dbReference type="InParanoid" id="A0A067PN13"/>
<keyword evidence="2" id="KW-1185">Reference proteome</keyword>
<evidence type="ECO:0000313" key="2">
    <source>
        <dbReference type="Proteomes" id="UP000027265"/>
    </source>
</evidence>
<protein>
    <submittedName>
        <fullName evidence="1">Uncharacterized protein</fullName>
    </submittedName>
</protein>